<dbReference type="EMBL" id="LQNU01000092">
    <property type="protein sequence ID" value="KZE74353.1"/>
    <property type="molecule type" value="Genomic_DNA"/>
</dbReference>
<protein>
    <submittedName>
        <fullName evidence="1">Uncharacterized protein</fullName>
    </submittedName>
</protein>
<organism evidence="1 2">
    <name type="scientific">Myroides marinus</name>
    <dbReference type="NCBI Taxonomy" id="703342"/>
    <lineage>
        <taxon>Bacteria</taxon>
        <taxon>Pseudomonadati</taxon>
        <taxon>Bacteroidota</taxon>
        <taxon>Flavobacteriia</taxon>
        <taxon>Flavobacteriales</taxon>
        <taxon>Flavobacteriaceae</taxon>
        <taxon>Myroides</taxon>
    </lineage>
</organism>
<evidence type="ECO:0000313" key="1">
    <source>
        <dbReference type="EMBL" id="KZE74353.1"/>
    </source>
</evidence>
<dbReference type="Proteomes" id="UP000076630">
    <property type="component" value="Unassembled WGS sequence"/>
</dbReference>
<proteinExistence type="predicted"/>
<dbReference type="AlphaFoldDB" id="A0A163V589"/>
<evidence type="ECO:0000313" key="2">
    <source>
        <dbReference type="Proteomes" id="UP000076630"/>
    </source>
</evidence>
<keyword evidence="2" id="KW-1185">Reference proteome</keyword>
<sequence length="450" mass="50170">MAFDLKDTNLSGLPVIENPDSSYVPRPENFITKYDYAMKFAPQLIQGLHFSNGKGSITGVLDAVSGGRSRTYATDMIQWAEQGRLHLHLEGVTIASDVFTCPKPHQLRPNDIVAISDGEKEWQAHVVEIISTTKFKALNKSSVAFPTDPVTIIADFFSSDKKGGDGMDRGKNWDPKNRQNFTHVIPDNYTISNSDAKHITWVAGPNDEAYWMHTEIERYNTMFDNKVEMAILFNERGDDNSAAALAGLPRGQHGVIPFVEQYGNIANDLITTDEHLSDLAFRAKQQGVCREFMYFARHAQMRAISQMAKGLNAAHVNGGYYGAFNNSKDMALALDFTSIYIDGVDFHFKPWALLDDPTLLGATNFDTSSLSFFGVPTGKVDVTNNGNVESVPYLEVLYRGMDRKRQMKMFGLFGTQVKGDRSYIDLLTECTNRVVGANNFVVGRTSNFYV</sequence>
<dbReference type="RefSeq" id="WP_038988508.1">
    <property type="nucleotide sequence ID" value="NZ_JWJO01000129.1"/>
</dbReference>
<reference evidence="1 2" key="1">
    <citation type="submission" date="2016-01" db="EMBL/GenBank/DDBJ databases">
        <title>Whole genome sequencing of Myroides marinus L41.</title>
        <authorList>
            <person name="Hong K.W."/>
        </authorList>
    </citation>
    <scope>NUCLEOTIDE SEQUENCE [LARGE SCALE GENOMIC DNA]</scope>
    <source>
        <strain evidence="1 2">L41</strain>
    </source>
</reference>
<comment type="caution">
    <text evidence="1">The sequence shown here is derived from an EMBL/GenBank/DDBJ whole genome shotgun (WGS) entry which is preliminary data.</text>
</comment>
<name>A0A163V589_9FLAO</name>
<accession>A0A163V589</accession>
<dbReference type="OrthoDB" id="1428335at2"/>
<gene>
    <name evidence="1" type="ORF">AV926_17670</name>
</gene>